<accession>A0ABD1PQU2</accession>
<sequence length="164" mass="18723">MTCSWKIYGNHQSNKIYIPTPTPTIRICIITDITLGANHQSSECYLATAEASSPEQAAYALNFQLQQNNPYLQTHNLGWRNLQNFSYDNTRNIQNPSYQLRPQESKEGWKEALDQSIKATEKRIENKILQMIKMLTESPQGTFTSDTKAAPIKDMSNITTMCEE</sequence>
<gene>
    <name evidence="1" type="ORF">Adt_42123</name>
</gene>
<dbReference type="AlphaFoldDB" id="A0ABD1PQU2"/>
<proteinExistence type="predicted"/>
<evidence type="ECO:0000313" key="2">
    <source>
        <dbReference type="Proteomes" id="UP001604336"/>
    </source>
</evidence>
<dbReference type="EMBL" id="JBFOLK010000013">
    <property type="protein sequence ID" value="KAL2466272.1"/>
    <property type="molecule type" value="Genomic_DNA"/>
</dbReference>
<keyword evidence="2" id="KW-1185">Reference proteome</keyword>
<protein>
    <submittedName>
        <fullName evidence="1">Uncharacterized protein</fullName>
    </submittedName>
</protein>
<name>A0ABD1PQU2_9LAMI</name>
<evidence type="ECO:0000313" key="1">
    <source>
        <dbReference type="EMBL" id="KAL2466272.1"/>
    </source>
</evidence>
<dbReference type="Proteomes" id="UP001604336">
    <property type="component" value="Unassembled WGS sequence"/>
</dbReference>
<reference evidence="2" key="1">
    <citation type="submission" date="2024-07" db="EMBL/GenBank/DDBJ databases">
        <title>Two chromosome-level genome assemblies of Korean endemic species Abeliophyllum distichum and Forsythia ovata (Oleaceae).</title>
        <authorList>
            <person name="Jang H."/>
        </authorList>
    </citation>
    <scope>NUCLEOTIDE SEQUENCE [LARGE SCALE GENOMIC DNA]</scope>
</reference>
<organism evidence="1 2">
    <name type="scientific">Abeliophyllum distichum</name>
    <dbReference type="NCBI Taxonomy" id="126358"/>
    <lineage>
        <taxon>Eukaryota</taxon>
        <taxon>Viridiplantae</taxon>
        <taxon>Streptophyta</taxon>
        <taxon>Embryophyta</taxon>
        <taxon>Tracheophyta</taxon>
        <taxon>Spermatophyta</taxon>
        <taxon>Magnoliopsida</taxon>
        <taxon>eudicotyledons</taxon>
        <taxon>Gunneridae</taxon>
        <taxon>Pentapetalae</taxon>
        <taxon>asterids</taxon>
        <taxon>lamiids</taxon>
        <taxon>Lamiales</taxon>
        <taxon>Oleaceae</taxon>
        <taxon>Forsythieae</taxon>
        <taxon>Abeliophyllum</taxon>
    </lineage>
</organism>
<comment type="caution">
    <text evidence="1">The sequence shown here is derived from an EMBL/GenBank/DDBJ whole genome shotgun (WGS) entry which is preliminary data.</text>
</comment>